<evidence type="ECO:0000313" key="2">
    <source>
        <dbReference type="Proteomes" id="UP001304895"/>
    </source>
</evidence>
<evidence type="ECO:0000313" key="1">
    <source>
        <dbReference type="EMBL" id="KAK4137846.1"/>
    </source>
</evidence>
<accession>A0AAN6US63</accession>
<name>A0AAN6US63_9PEZI</name>
<dbReference type="Pfam" id="PF08538">
    <property type="entry name" value="DUF1749"/>
    <property type="match status" value="1"/>
</dbReference>
<feature type="non-terminal residue" evidence="1">
    <location>
        <position position="1"/>
    </location>
</feature>
<reference evidence="1" key="1">
    <citation type="journal article" date="2023" name="Mol. Phylogenet. Evol.">
        <title>Genome-scale phylogeny and comparative genomics of the fungal order Sordariales.</title>
        <authorList>
            <person name="Hensen N."/>
            <person name="Bonometti L."/>
            <person name="Westerberg I."/>
            <person name="Brannstrom I.O."/>
            <person name="Guillou S."/>
            <person name="Cros-Aarteil S."/>
            <person name="Calhoun S."/>
            <person name="Haridas S."/>
            <person name="Kuo A."/>
            <person name="Mondo S."/>
            <person name="Pangilinan J."/>
            <person name="Riley R."/>
            <person name="LaButti K."/>
            <person name="Andreopoulos B."/>
            <person name="Lipzen A."/>
            <person name="Chen C."/>
            <person name="Yan M."/>
            <person name="Daum C."/>
            <person name="Ng V."/>
            <person name="Clum A."/>
            <person name="Steindorff A."/>
            <person name="Ohm R.A."/>
            <person name="Martin F."/>
            <person name="Silar P."/>
            <person name="Natvig D.O."/>
            <person name="Lalanne C."/>
            <person name="Gautier V."/>
            <person name="Ament-Velasquez S.L."/>
            <person name="Kruys A."/>
            <person name="Hutchinson M.I."/>
            <person name="Powell A.J."/>
            <person name="Barry K."/>
            <person name="Miller A.N."/>
            <person name="Grigoriev I.V."/>
            <person name="Debuchy R."/>
            <person name="Gladieux P."/>
            <person name="Hiltunen Thoren M."/>
            <person name="Johannesson H."/>
        </authorList>
    </citation>
    <scope>NUCLEOTIDE SEQUENCE</scope>
    <source>
        <strain evidence="1">CBS 123565</strain>
    </source>
</reference>
<dbReference type="Proteomes" id="UP001304895">
    <property type="component" value="Unassembled WGS sequence"/>
</dbReference>
<dbReference type="AlphaFoldDB" id="A0AAN6US63"/>
<sequence length="305" mass="32229">PPYPVLVHTYPAAASPATTTTTTQQVYEHLPPATPGHPPARNAVIFLGGLGDGPHTLPYTRALARALPAHGHTLFEARLSSAFAGFGHGSLAQDARELARLVRHVKRALGREIVVVMGHSTGCQGGMELATRWCEAGGGHGVDGFVLQGPVSDREAVRLVEEGAEVEGSLRVARGMVEVGRGGGVVSRAVMPAGWRGCPVTADRWCSLVGVGGADDYFSSDLDDATLEAIWGRLEQPVLILPSEKDEWVPPGVDVGGMVERWKSFCKPGIASELSGLIPGANHQVDDAAAQQWMVERVVGFLAEL</sequence>
<dbReference type="PANTHER" id="PTHR31591">
    <property type="entry name" value="UPF0613 PROTEIN PB24D3.06C"/>
    <property type="match status" value="1"/>
</dbReference>
<proteinExistence type="predicted"/>
<dbReference type="InterPro" id="IPR013744">
    <property type="entry name" value="SidJ"/>
</dbReference>
<feature type="non-terminal residue" evidence="1">
    <location>
        <position position="305"/>
    </location>
</feature>
<dbReference type="InterPro" id="IPR029058">
    <property type="entry name" value="AB_hydrolase_fold"/>
</dbReference>
<dbReference type="EMBL" id="MU853402">
    <property type="protein sequence ID" value="KAK4137846.1"/>
    <property type="molecule type" value="Genomic_DNA"/>
</dbReference>
<protein>
    <submittedName>
        <fullName evidence="1">DUF1749-domain-containing protein</fullName>
    </submittedName>
</protein>
<comment type="caution">
    <text evidence="1">The sequence shown here is derived from an EMBL/GenBank/DDBJ whole genome shotgun (WGS) entry which is preliminary data.</text>
</comment>
<dbReference type="SUPFAM" id="SSF53474">
    <property type="entry name" value="alpha/beta-Hydrolases"/>
    <property type="match status" value="1"/>
</dbReference>
<dbReference type="Gene3D" id="3.40.50.1820">
    <property type="entry name" value="alpha/beta hydrolase"/>
    <property type="match status" value="1"/>
</dbReference>
<reference evidence="1" key="2">
    <citation type="submission" date="2023-05" db="EMBL/GenBank/DDBJ databases">
        <authorList>
            <consortium name="Lawrence Berkeley National Laboratory"/>
            <person name="Steindorff A."/>
            <person name="Hensen N."/>
            <person name="Bonometti L."/>
            <person name="Westerberg I."/>
            <person name="Brannstrom I.O."/>
            <person name="Guillou S."/>
            <person name="Cros-Aarteil S."/>
            <person name="Calhoun S."/>
            <person name="Haridas S."/>
            <person name="Kuo A."/>
            <person name="Mondo S."/>
            <person name="Pangilinan J."/>
            <person name="Riley R."/>
            <person name="Labutti K."/>
            <person name="Andreopoulos B."/>
            <person name="Lipzen A."/>
            <person name="Chen C."/>
            <person name="Yanf M."/>
            <person name="Daum C."/>
            <person name="Ng V."/>
            <person name="Clum A."/>
            <person name="Ohm R."/>
            <person name="Martin F."/>
            <person name="Silar P."/>
            <person name="Natvig D."/>
            <person name="Lalanne C."/>
            <person name="Gautier V."/>
            <person name="Ament-Velasquez S.L."/>
            <person name="Kruys A."/>
            <person name="Hutchinson M.I."/>
            <person name="Powell A.J."/>
            <person name="Barry K."/>
            <person name="Miller A.N."/>
            <person name="Grigoriev I.V."/>
            <person name="Debuchy R."/>
            <person name="Gladieux P."/>
            <person name="Thoren M.H."/>
            <person name="Johannesson H."/>
        </authorList>
    </citation>
    <scope>NUCLEOTIDE SEQUENCE</scope>
    <source>
        <strain evidence="1">CBS 123565</strain>
    </source>
</reference>
<organism evidence="1 2">
    <name type="scientific">Trichocladium antarcticum</name>
    <dbReference type="NCBI Taxonomy" id="1450529"/>
    <lineage>
        <taxon>Eukaryota</taxon>
        <taxon>Fungi</taxon>
        <taxon>Dikarya</taxon>
        <taxon>Ascomycota</taxon>
        <taxon>Pezizomycotina</taxon>
        <taxon>Sordariomycetes</taxon>
        <taxon>Sordariomycetidae</taxon>
        <taxon>Sordariales</taxon>
        <taxon>Chaetomiaceae</taxon>
        <taxon>Trichocladium</taxon>
    </lineage>
</organism>
<keyword evidence="2" id="KW-1185">Reference proteome</keyword>
<dbReference type="PANTHER" id="PTHR31591:SF7">
    <property type="entry name" value="DUF1749-DOMAIN-CONTAINING PROTEIN"/>
    <property type="match status" value="1"/>
</dbReference>
<gene>
    <name evidence="1" type="ORF">BT67DRAFT_353051</name>
</gene>